<dbReference type="EMBL" id="JAGQLF010000007">
    <property type="protein sequence ID" value="MCA9386592.1"/>
    <property type="molecule type" value="Genomic_DNA"/>
</dbReference>
<dbReference type="PANTHER" id="PTHR10885:SF0">
    <property type="entry name" value="ISOPENTENYL-DIPHOSPHATE DELTA-ISOMERASE"/>
    <property type="match status" value="1"/>
</dbReference>
<comment type="caution">
    <text evidence="3">The sequence shown here is derived from an EMBL/GenBank/DDBJ whole genome shotgun (WGS) entry which is preliminary data.</text>
</comment>
<keyword evidence="1" id="KW-0378">Hydrolase</keyword>
<dbReference type="PROSITE" id="PS00893">
    <property type="entry name" value="NUDIX_BOX"/>
    <property type="match status" value="1"/>
</dbReference>
<evidence type="ECO:0000259" key="2">
    <source>
        <dbReference type="PROSITE" id="PS51462"/>
    </source>
</evidence>
<dbReference type="InterPro" id="IPR015797">
    <property type="entry name" value="NUDIX_hydrolase-like_dom_sf"/>
</dbReference>
<protein>
    <submittedName>
        <fullName evidence="3">NUDIX domain-containing protein</fullName>
    </submittedName>
</protein>
<reference evidence="3" key="1">
    <citation type="submission" date="2020-04" db="EMBL/GenBank/DDBJ databases">
        <authorList>
            <person name="Zhang T."/>
        </authorList>
    </citation>
    <scope>NUCLEOTIDE SEQUENCE</scope>
    <source>
        <strain evidence="3">HKST-UBA09</strain>
    </source>
</reference>
<organism evidence="3 4">
    <name type="scientific">Candidatus Dojkabacteria bacterium</name>
    <dbReference type="NCBI Taxonomy" id="2099670"/>
    <lineage>
        <taxon>Bacteria</taxon>
        <taxon>Candidatus Dojkabacteria</taxon>
    </lineage>
</organism>
<evidence type="ECO:0000256" key="1">
    <source>
        <dbReference type="ARBA" id="ARBA00022801"/>
    </source>
</evidence>
<dbReference type="GO" id="GO:0016787">
    <property type="term" value="F:hydrolase activity"/>
    <property type="evidence" value="ECO:0007669"/>
    <property type="project" value="UniProtKB-KW"/>
</dbReference>
<dbReference type="InterPro" id="IPR020084">
    <property type="entry name" value="NUDIX_hydrolase_CS"/>
</dbReference>
<evidence type="ECO:0000313" key="3">
    <source>
        <dbReference type="EMBL" id="MCA9386592.1"/>
    </source>
</evidence>
<dbReference type="Pfam" id="PF00293">
    <property type="entry name" value="NUDIX"/>
    <property type="match status" value="1"/>
</dbReference>
<gene>
    <name evidence="3" type="ORF">KC669_01015</name>
</gene>
<dbReference type="PANTHER" id="PTHR10885">
    <property type="entry name" value="ISOPENTENYL-DIPHOSPHATE DELTA-ISOMERASE"/>
    <property type="match status" value="1"/>
</dbReference>
<feature type="domain" description="Nudix hydrolase" evidence="2">
    <location>
        <begin position="28"/>
        <end position="161"/>
    </location>
</feature>
<dbReference type="AlphaFoldDB" id="A0A955RLQ1"/>
<dbReference type="InterPro" id="IPR000086">
    <property type="entry name" value="NUDIX_hydrolase_dom"/>
</dbReference>
<dbReference type="Proteomes" id="UP000714915">
    <property type="component" value="Unassembled WGS sequence"/>
</dbReference>
<sequence length="175" mass="20606">MKQKLTVVDENDNVIGEDRYTNVYEKGLIHRLIRVLLINDKNQILLQWRSANEDTFPETWDQSAGGHVDAGEDYETAAYRELKEELGIDNVKLELIDKFYTAGEIGWKKINRFNGIFIAKYNGVNFTLQEEEVEKAEWFDIDELYKKIETNPDDFTHGLIHILKEYKDEILRFTK</sequence>
<proteinExistence type="predicted"/>
<reference evidence="3" key="2">
    <citation type="journal article" date="2021" name="Microbiome">
        <title>Successional dynamics and alternative stable states in a saline activated sludge microbial community over 9 years.</title>
        <authorList>
            <person name="Wang Y."/>
            <person name="Ye J."/>
            <person name="Ju F."/>
            <person name="Liu L."/>
            <person name="Boyd J.A."/>
            <person name="Deng Y."/>
            <person name="Parks D.H."/>
            <person name="Jiang X."/>
            <person name="Yin X."/>
            <person name="Woodcroft B.J."/>
            <person name="Tyson G.W."/>
            <person name="Hugenholtz P."/>
            <person name="Polz M.F."/>
            <person name="Zhang T."/>
        </authorList>
    </citation>
    <scope>NUCLEOTIDE SEQUENCE</scope>
    <source>
        <strain evidence="3">HKST-UBA09</strain>
    </source>
</reference>
<dbReference type="CDD" id="cd04692">
    <property type="entry name" value="NUDIX_Hydrolase"/>
    <property type="match status" value="1"/>
</dbReference>
<dbReference type="PROSITE" id="PS51462">
    <property type="entry name" value="NUDIX"/>
    <property type="match status" value="1"/>
</dbReference>
<name>A0A955RLQ1_9BACT</name>
<accession>A0A955RLQ1</accession>
<dbReference type="SUPFAM" id="SSF55811">
    <property type="entry name" value="Nudix"/>
    <property type="match status" value="1"/>
</dbReference>
<dbReference type="Gene3D" id="3.90.79.10">
    <property type="entry name" value="Nucleoside Triphosphate Pyrophosphohydrolase"/>
    <property type="match status" value="1"/>
</dbReference>
<evidence type="ECO:0000313" key="4">
    <source>
        <dbReference type="Proteomes" id="UP000714915"/>
    </source>
</evidence>